<evidence type="ECO:0000256" key="5">
    <source>
        <dbReference type="ARBA" id="ARBA00023136"/>
    </source>
</evidence>
<evidence type="ECO:0000256" key="4">
    <source>
        <dbReference type="ARBA" id="ARBA00022989"/>
    </source>
</evidence>
<keyword evidence="4 7" id="KW-1133">Transmembrane helix</keyword>
<dbReference type="EMBL" id="CAUWAG010000003">
    <property type="protein sequence ID" value="CAJ2501076.1"/>
    <property type="molecule type" value="Genomic_DNA"/>
</dbReference>
<dbReference type="InterPro" id="IPR052053">
    <property type="entry name" value="IM_YidH-like"/>
</dbReference>
<reference evidence="9" key="1">
    <citation type="submission" date="2023-10" db="EMBL/GenBank/DDBJ databases">
        <authorList>
            <person name="Hackl T."/>
        </authorList>
    </citation>
    <scope>NUCLEOTIDE SEQUENCE</scope>
</reference>
<gene>
    <name evidence="9" type="ORF">KHLLAP_LOCUS1544</name>
</gene>
<sequence length="374" mass="41305">MELGRIKLPRNDRGCATPIDTYDTTTTVKYSQHGRQPTGASDEVGVMTLDVPHTHALHFADILDHGVRAKPSHREERSIVVVADTRRDEVGIVWGVAHSKAPVSTGQDQWHPRVPSPSTRPDPSSTNCPECSTNEQLYLQTARGRAGTRSPLAQGPSPSPNMSFQRLPSPREHDEDDGPSETTGIVTAQNTKNYQSTETSPGLRNRQQAQPTETDNEERNGRSPHNEEKHWLRDYIGPLWSIELENKGSVARDHLALERTFLAWLRTSLAFASIGIAITQLFRLNTSLADGQTDPNFQRIRHLGKPLGAAFLGISILVLFLGYQRYYQSQQWVMKGKFPASRGTIVLVSFVALALMVISLGVVIYVQPTGSGTG</sequence>
<dbReference type="PANTHER" id="PTHR34187:SF2">
    <property type="entry name" value="DUF202 DOMAIN-CONTAINING PROTEIN"/>
    <property type="match status" value="1"/>
</dbReference>
<organism evidence="9 10">
    <name type="scientific">Anthostomella pinea</name>
    <dbReference type="NCBI Taxonomy" id="933095"/>
    <lineage>
        <taxon>Eukaryota</taxon>
        <taxon>Fungi</taxon>
        <taxon>Dikarya</taxon>
        <taxon>Ascomycota</taxon>
        <taxon>Pezizomycotina</taxon>
        <taxon>Sordariomycetes</taxon>
        <taxon>Xylariomycetidae</taxon>
        <taxon>Xylariales</taxon>
        <taxon>Xylariaceae</taxon>
        <taxon>Anthostomella</taxon>
    </lineage>
</organism>
<evidence type="ECO:0000256" key="6">
    <source>
        <dbReference type="SAM" id="MobiDB-lite"/>
    </source>
</evidence>
<keyword evidence="10" id="KW-1185">Reference proteome</keyword>
<keyword evidence="5 7" id="KW-0472">Membrane</keyword>
<feature type="region of interest" description="Disordered" evidence="6">
    <location>
        <begin position="102"/>
        <end position="228"/>
    </location>
</feature>
<dbReference type="InterPro" id="IPR003807">
    <property type="entry name" value="DUF202"/>
</dbReference>
<comment type="subcellular location">
    <subcellularLocation>
        <location evidence="1">Cell membrane</location>
        <topology evidence="1">Multi-pass membrane protein</topology>
    </subcellularLocation>
</comment>
<evidence type="ECO:0000313" key="9">
    <source>
        <dbReference type="EMBL" id="CAJ2501076.1"/>
    </source>
</evidence>
<dbReference type="GO" id="GO:0005886">
    <property type="term" value="C:plasma membrane"/>
    <property type="evidence" value="ECO:0007669"/>
    <property type="project" value="UniProtKB-SubCell"/>
</dbReference>
<evidence type="ECO:0000313" key="10">
    <source>
        <dbReference type="Proteomes" id="UP001295740"/>
    </source>
</evidence>
<keyword evidence="2" id="KW-1003">Cell membrane</keyword>
<evidence type="ECO:0000259" key="8">
    <source>
        <dbReference type="Pfam" id="PF02656"/>
    </source>
</evidence>
<dbReference type="PANTHER" id="PTHR34187">
    <property type="entry name" value="FGR18P"/>
    <property type="match status" value="1"/>
</dbReference>
<feature type="compositionally biased region" description="Polar residues" evidence="6">
    <location>
        <begin position="127"/>
        <end position="139"/>
    </location>
</feature>
<evidence type="ECO:0000256" key="2">
    <source>
        <dbReference type="ARBA" id="ARBA00022475"/>
    </source>
</evidence>
<comment type="caution">
    <text evidence="9">The sequence shown here is derived from an EMBL/GenBank/DDBJ whole genome shotgun (WGS) entry which is preliminary data.</text>
</comment>
<feature type="transmembrane region" description="Helical" evidence="7">
    <location>
        <begin position="261"/>
        <end position="283"/>
    </location>
</feature>
<feature type="compositionally biased region" description="Basic and acidic residues" evidence="6">
    <location>
        <begin position="217"/>
        <end position="228"/>
    </location>
</feature>
<dbReference type="AlphaFoldDB" id="A0AAI8YDQ7"/>
<feature type="domain" description="DUF202" evidence="8">
    <location>
        <begin position="252"/>
        <end position="331"/>
    </location>
</feature>
<proteinExistence type="predicted"/>
<dbReference type="Pfam" id="PF02656">
    <property type="entry name" value="DUF202"/>
    <property type="match status" value="1"/>
</dbReference>
<name>A0AAI8YDQ7_9PEZI</name>
<evidence type="ECO:0000256" key="3">
    <source>
        <dbReference type="ARBA" id="ARBA00022692"/>
    </source>
</evidence>
<dbReference type="Proteomes" id="UP001295740">
    <property type="component" value="Unassembled WGS sequence"/>
</dbReference>
<feature type="compositionally biased region" description="Polar residues" evidence="6">
    <location>
        <begin position="180"/>
        <end position="213"/>
    </location>
</feature>
<feature type="transmembrane region" description="Helical" evidence="7">
    <location>
        <begin position="344"/>
        <end position="366"/>
    </location>
</feature>
<feature type="transmembrane region" description="Helical" evidence="7">
    <location>
        <begin position="303"/>
        <end position="323"/>
    </location>
</feature>
<evidence type="ECO:0000256" key="1">
    <source>
        <dbReference type="ARBA" id="ARBA00004651"/>
    </source>
</evidence>
<protein>
    <submittedName>
        <fullName evidence="9">Uu.00g039290.m01.CDS01</fullName>
    </submittedName>
</protein>
<accession>A0AAI8YDQ7</accession>
<evidence type="ECO:0000256" key="7">
    <source>
        <dbReference type="SAM" id="Phobius"/>
    </source>
</evidence>
<keyword evidence="3 7" id="KW-0812">Transmembrane</keyword>